<dbReference type="Proteomes" id="UP000886885">
    <property type="component" value="Chromosome 15D"/>
</dbReference>
<gene>
    <name evidence="1" type="ORF">POTOM_050805</name>
</gene>
<dbReference type="InterPro" id="IPR010347">
    <property type="entry name" value="Tdp1"/>
</dbReference>
<dbReference type="GO" id="GO:0008081">
    <property type="term" value="F:phosphoric diester hydrolase activity"/>
    <property type="evidence" value="ECO:0007669"/>
    <property type="project" value="InterPro"/>
</dbReference>
<dbReference type="EMBL" id="JAAWWB010000030">
    <property type="protein sequence ID" value="KAG6746271.1"/>
    <property type="molecule type" value="Genomic_DNA"/>
</dbReference>
<dbReference type="GO" id="GO:0006281">
    <property type="term" value="P:DNA repair"/>
    <property type="evidence" value="ECO:0007669"/>
    <property type="project" value="InterPro"/>
</dbReference>
<name>A0A8X8C2K3_POPTO</name>
<organism evidence="1 2">
    <name type="scientific">Populus tomentosa</name>
    <name type="common">Chinese white poplar</name>
    <dbReference type="NCBI Taxonomy" id="118781"/>
    <lineage>
        <taxon>Eukaryota</taxon>
        <taxon>Viridiplantae</taxon>
        <taxon>Streptophyta</taxon>
        <taxon>Embryophyta</taxon>
        <taxon>Tracheophyta</taxon>
        <taxon>Spermatophyta</taxon>
        <taxon>Magnoliopsida</taxon>
        <taxon>eudicotyledons</taxon>
        <taxon>Gunneridae</taxon>
        <taxon>Pentapetalae</taxon>
        <taxon>rosids</taxon>
        <taxon>fabids</taxon>
        <taxon>Malpighiales</taxon>
        <taxon>Salicaceae</taxon>
        <taxon>Saliceae</taxon>
        <taxon>Populus</taxon>
    </lineage>
</organism>
<dbReference type="PANTHER" id="PTHR12415:SF3">
    <property type="entry name" value="OS04G0403400 PROTEIN"/>
    <property type="match status" value="1"/>
</dbReference>
<sequence length="268" mass="30616">MDHGTRELAQNAHEPFFPCQSKNAHEQEPECINSTLHGPATRMKTSSAQLRAQEQTRPLEDEIMVPDFGFWRWKCGDVIETGRFLLSRCRDVLHSDDPISYIMQPTYQILEWMCLVFVLKYSVGVAVSDKSRFLVQEEKECVLNPLRQTESCVDNAETHYELGIIFTFPPTETRGIVNKDCANLDDIVLPFVVSAPKYGPADRPATARPMSEALAVVAELERDRLISEEMIEEIPDEEEEAVEATYYVVEEKAYDQMQWNQVDSSQSC</sequence>
<protein>
    <submittedName>
        <fullName evidence="1">Uncharacterized protein</fullName>
    </submittedName>
</protein>
<dbReference type="GO" id="GO:0005634">
    <property type="term" value="C:nucleus"/>
    <property type="evidence" value="ECO:0007669"/>
    <property type="project" value="InterPro"/>
</dbReference>
<dbReference type="AlphaFoldDB" id="A0A8X8C2K3"/>
<accession>A0A8X8C2K3</accession>
<proteinExistence type="predicted"/>
<reference evidence="1" key="1">
    <citation type="journal article" date="2020" name="bioRxiv">
        <title>Hybrid origin of Populus tomentosa Carr. identified through genome sequencing and phylogenomic analysis.</title>
        <authorList>
            <person name="An X."/>
            <person name="Gao K."/>
            <person name="Chen Z."/>
            <person name="Li J."/>
            <person name="Yang X."/>
            <person name="Yang X."/>
            <person name="Zhou J."/>
            <person name="Guo T."/>
            <person name="Zhao T."/>
            <person name="Huang S."/>
            <person name="Miao D."/>
            <person name="Khan W.U."/>
            <person name="Rao P."/>
            <person name="Ye M."/>
            <person name="Lei B."/>
            <person name="Liao W."/>
            <person name="Wang J."/>
            <person name="Ji L."/>
            <person name="Li Y."/>
            <person name="Guo B."/>
            <person name="Mustafa N.S."/>
            <person name="Li S."/>
            <person name="Yun Q."/>
            <person name="Keller S.R."/>
            <person name="Mao J."/>
            <person name="Zhang R."/>
            <person name="Strauss S.H."/>
        </authorList>
    </citation>
    <scope>NUCLEOTIDE SEQUENCE</scope>
    <source>
        <strain evidence="1">GM15</strain>
        <tissue evidence="1">Leaf</tissue>
    </source>
</reference>
<evidence type="ECO:0000313" key="1">
    <source>
        <dbReference type="EMBL" id="KAG6746271.1"/>
    </source>
</evidence>
<evidence type="ECO:0000313" key="2">
    <source>
        <dbReference type="Proteomes" id="UP000886885"/>
    </source>
</evidence>
<comment type="caution">
    <text evidence="1">The sequence shown here is derived from an EMBL/GenBank/DDBJ whole genome shotgun (WGS) entry which is preliminary data.</text>
</comment>
<keyword evidence="2" id="KW-1185">Reference proteome</keyword>
<dbReference type="PANTHER" id="PTHR12415">
    <property type="entry name" value="TYROSYL-DNA PHOSPHODIESTERASE 1"/>
    <property type="match status" value="1"/>
</dbReference>